<keyword evidence="8" id="KW-1185">Reference proteome</keyword>
<feature type="transmembrane region" description="Helical" evidence="5">
    <location>
        <begin position="84"/>
        <end position="104"/>
    </location>
</feature>
<feature type="transmembrane region" description="Helical" evidence="5">
    <location>
        <begin position="496"/>
        <end position="517"/>
    </location>
</feature>
<dbReference type="HOGENOM" id="CLU_008455_11_1_1"/>
<feature type="transmembrane region" description="Helical" evidence="5">
    <location>
        <begin position="205"/>
        <end position="235"/>
    </location>
</feature>
<feature type="transmembrane region" description="Helical" evidence="5">
    <location>
        <begin position="119"/>
        <end position="139"/>
    </location>
</feature>
<dbReference type="Proteomes" id="UP000000599">
    <property type="component" value="Chromosome C"/>
</dbReference>
<feature type="transmembrane region" description="Helical" evidence="5">
    <location>
        <begin position="319"/>
        <end position="338"/>
    </location>
</feature>
<sequence length="532" mass="58992">MLTFINNSCFGQLVYYLSNRNYCKSKEEQNDYVVPEKYLLSTLSSISSSSSYDEKSTNNNIIVTWDGEDDPENPRNWPVYQKSFFIFEVSFLTLAVYMGSAIYTPGVYEIQEALGVSEIVATLPLTLFVIGYGLGPMVFAPMSEIAAVGRAYIYVISLIVFMILQIPTALTENIASLCVLRFLGGFFASPCLGNGPALVCDVLSIPYGAIGIGLWSIAAVAGPSFGPLIGAVLVVKGGWRWTFWCICIVSGFALFLSIFLLPESFEKTLLFRKAKRLRTLTGNPDVVSEGELEVKHLNMGQIIIDTLWRPFEIVIFEPVVLLIDVYLALVYAIMYLWFEAFPIVFLEMKSFTVVLMGVSYLSTIVGSLIGSAIYTWCAYRAYTLKLLKNEEVYPEVFIPSAIFGAVCMPIGIFIFAWTSSPDIHWIGPMIGSAIFAVGAFIIFQSLFNYLGMSFWRYMASAFAGNALFRSSIGGAFPLFGRIMFENLGSKKFPVGWGSSILGFISAGMISIPVLFYFNGPRLRARSRYSGTD</sequence>
<dbReference type="InParanoid" id="Q6BTK1"/>
<evidence type="ECO:0000256" key="3">
    <source>
        <dbReference type="ARBA" id="ARBA00022989"/>
    </source>
</evidence>
<reference evidence="7 8" key="1">
    <citation type="journal article" date="2004" name="Nature">
        <title>Genome evolution in yeasts.</title>
        <authorList>
            <consortium name="Genolevures"/>
            <person name="Dujon B."/>
            <person name="Sherman D."/>
            <person name="Fischer G."/>
            <person name="Durrens P."/>
            <person name="Casaregola S."/>
            <person name="Lafontaine I."/>
            <person name="de Montigny J."/>
            <person name="Marck C."/>
            <person name="Neuveglise C."/>
            <person name="Talla E."/>
            <person name="Goffard N."/>
            <person name="Frangeul L."/>
            <person name="Aigle M."/>
            <person name="Anthouard V."/>
            <person name="Babour A."/>
            <person name="Barbe V."/>
            <person name="Barnay S."/>
            <person name="Blanchin S."/>
            <person name="Beckerich J.M."/>
            <person name="Beyne E."/>
            <person name="Bleykasten C."/>
            <person name="Boisrame A."/>
            <person name="Boyer J."/>
            <person name="Cattolico L."/>
            <person name="Confanioleri F."/>
            <person name="de Daruvar A."/>
            <person name="Despons L."/>
            <person name="Fabre E."/>
            <person name="Fairhead C."/>
            <person name="Ferry-Dumazet H."/>
            <person name="Groppi A."/>
            <person name="Hantraye F."/>
            <person name="Hennequin C."/>
            <person name="Jauniaux N."/>
            <person name="Joyet P."/>
            <person name="Kachouri R."/>
            <person name="Kerrest A."/>
            <person name="Koszul R."/>
            <person name="Lemaire M."/>
            <person name="Lesur I."/>
            <person name="Ma L."/>
            <person name="Muller H."/>
            <person name="Nicaud J.M."/>
            <person name="Nikolski M."/>
            <person name="Oztas S."/>
            <person name="Ozier-Kalogeropoulos O."/>
            <person name="Pellenz S."/>
            <person name="Potier S."/>
            <person name="Richard G.F."/>
            <person name="Straub M.L."/>
            <person name="Suleau A."/>
            <person name="Swennene D."/>
            <person name="Tekaia F."/>
            <person name="Wesolowski-Louvel M."/>
            <person name="Westhof E."/>
            <person name="Wirth B."/>
            <person name="Zeniou-Meyer M."/>
            <person name="Zivanovic I."/>
            <person name="Bolotin-Fukuhara M."/>
            <person name="Thierry A."/>
            <person name="Bouchier C."/>
            <person name="Caudron B."/>
            <person name="Scarpelli C."/>
            <person name="Gaillardin C."/>
            <person name="Weissenbach J."/>
            <person name="Wincker P."/>
            <person name="Souciet J.L."/>
        </authorList>
    </citation>
    <scope>NUCLEOTIDE SEQUENCE [LARGE SCALE GENOMIC DNA]</scope>
    <source>
        <strain evidence="8">ATCC 36239 / CBS 767 / BCRC 21394 / JCM 1990 / NBRC 0083 / IGC 2968</strain>
    </source>
</reference>
<dbReference type="InterPro" id="IPR036259">
    <property type="entry name" value="MFS_trans_sf"/>
</dbReference>
<dbReference type="KEGG" id="dha:DEHA2C17820g"/>
<dbReference type="PANTHER" id="PTHR23502">
    <property type="entry name" value="MAJOR FACILITATOR SUPERFAMILY"/>
    <property type="match status" value="1"/>
</dbReference>
<organism evidence="7 8">
    <name type="scientific">Debaryomyces hansenii (strain ATCC 36239 / CBS 767 / BCRC 21394 / JCM 1990 / NBRC 0083 / IGC 2968)</name>
    <name type="common">Yeast</name>
    <name type="synonym">Torulaspora hansenii</name>
    <dbReference type="NCBI Taxonomy" id="284592"/>
    <lineage>
        <taxon>Eukaryota</taxon>
        <taxon>Fungi</taxon>
        <taxon>Dikarya</taxon>
        <taxon>Ascomycota</taxon>
        <taxon>Saccharomycotina</taxon>
        <taxon>Pichiomycetes</taxon>
        <taxon>Debaryomycetaceae</taxon>
        <taxon>Debaryomyces</taxon>
    </lineage>
</organism>
<protein>
    <submittedName>
        <fullName evidence="7">DEHA2C17820p</fullName>
    </submittedName>
</protein>
<dbReference type="RefSeq" id="XP_458468.2">
    <property type="nucleotide sequence ID" value="XM_458468.1"/>
</dbReference>
<dbReference type="AlphaFoldDB" id="Q6BTK1"/>
<dbReference type="OrthoDB" id="3357846at2759"/>
<evidence type="ECO:0000259" key="6">
    <source>
        <dbReference type="PROSITE" id="PS50850"/>
    </source>
</evidence>
<evidence type="ECO:0000256" key="5">
    <source>
        <dbReference type="SAM" id="Phobius"/>
    </source>
</evidence>
<keyword evidence="3 5" id="KW-1133">Transmembrane helix</keyword>
<dbReference type="InterPro" id="IPR020846">
    <property type="entry name" value="MFS_dom"/>
</dbReference>
<dbReference type="PANTHER" id="PTHR23502:SF23">
    <property type="entry name" value="FLUCONAZOLE RESISTANCE PROTEIN 1"/>
    <property type="match status" value="1"/>
</dbReference>
<comment type="subcellular location">
    <subcellularLocation>
        <location evidence="1">Membrane</location>
        <topology evidence="1">Multi-pass membrane protein</topology>
    </subcellularLocation>
</comment>
<evidence type="ECO:0000313" key="8">
    <source>
        <dbReference type="Proteomes" id="UP000000599"/>
    </source>
</evidence>
<dbReference type="FunCoup" id="Q6BTK1">
    <property type="interactions" value="14"/>
</dbReference>
<feature type="transmembrane region" description="Helical" evidence="5">
    <location>
        <begin position="429"/>
        <end position="450"/>
    </location>
</feature>
<proteinExistence type="predicted"/>
<dbReference type="CDD" id="cd17323">
    <property type="entry name" value="MFS_Tpo1_MDR_like"/>
    <property type="match status" value="1"/>
</dbReference>
<dbReference type="GO" id="GO:0005886">
    <property type="term" value="C:plasma membrane"/>
    <property type="evidence" value="ECO:0007669"/>
    <property type="project" value="TreeGrafter"/>
</dbReference>
<dbReference type="GeneID" id="2900838"/>
<dbReference type="GO" id="GO:1990961">
    <property type="term" value="P:xenobiotic detoxification by transmembrane export across the plasma membrane"/>
    <property type="evidence" value="ECO:0007669"/>
    <property type="project" value="TreeGrafter"/>
</dbReference>
<feature type="transmembrane region" description="Helical" evidence="5">
    <location>
        <begin position="151"/>
        <end position="168"/>
    </location>
</feature>
<evidence type="ECO:0000256" key="4">
    <source>
        <dbReference type="ARBA" id="ARBA00023136"/>
    </source>
</evidence>
<evidence type="ECO:0000256" key="2">
    <source>
        <dbReference type="ARBA" id="ARBA00022692"/>
    </source>
</evidence>
<feature type="transmembrane region" description="Helical" evidence="5">
    <location>
        <begin position="350"/>
        <end position="376"/>
    </location>
</feature>
<gene>
    <name evidence="7" type="ordered locus">DEHA2C17820g</name>
</gene>
<evidence type="ECO:0000256" key="1">
    <source>
        <dbReference type="ARBA" id="ARBA00004141"/>
    </source>
</evidence>
<dbReference type="InterPro" id="IPR011701">
    <property type="entry name" value="MFS"/>
</dbReference>
<dbReference type="GO" id="GO:0015244">
    <property type="term" value="F:fluconazole transmembrane transporter activity"/>
    <property type="evidence" value="ECO:0007669"/>
    <property type="project" value="TreeGrafter"/>
</dbReference>
<dbReference type="OMA" id="AYLATCY"/>
<feature type="transmembrane region" description="Helical" evidence="5">
    <location>
        <begin position="462"/>
        <end position="484"/>
    </location>
</feature>
<evidence type="ECO:0000313" key="7">
    <source>
        <dbReference type="EMBL" id="CAG86550.2"/>
    </source>
</evidence>
<dbReference type="eggNOG" id="KOG0255">
    <property type="taxonomic scope" value="Eukaryota"/>
</dbReference>
<keyword evidence="2 5" id="KW-0812">Transmembrane</keyword>
<dbReference type="EMBL" id="CR382135">
    <property type="protein sequence ID" value="CAG86550.2"/>
    <property type="molecule type" value="Genomic_DNA"/>
</dbReference>
<dbReference type="FunFam" id="1.20.1250.20:FF:000011">
    <property type="entry name" value="MFS multidrug transporter, putative"/>
    <property type="match status" value="1"/>
</dbReference>
<keyword evidence="4 5" id="KW-0472">Membrane</keyword>
<feature type="transmembrane region" description="Helical" evidence="5">
    <location>
        <begin position="241"/>
        <end position="262"/>
    </location>
</feature>
<accession>Q6BTK1</accession>
<feature type="domain" description="Major facilitator superfamily (MFS) profile" evidence="6">
    <location>
        <begin position="85"/>
        <end position="523"/>
    </location>
</feature>
<dbReference type="PROSITE" id="PS50850">
    <property type="entry name" value="MFS"/>
    <property type="match status" value="1"/>
</dbReference>
<feature type="transmembrane region" description="Helical" evidence="5">
    <location>
        <begin position="396"/>
        <end position="417"/>
    </location>
</feature>
<dbReference type="SUPFAM" id="SSF103473">
    <property type="entry name" value="MFS general substrate transporter"/>
    <property type="match status" value="1"/>
</dbReference>
<dbReference type="Gene3D" id="1.20.1250.20">
    <property type="entry name" value="MFS general substrate transporter like domains"/>
    <property type="match status" value="1"/>
</dbReference>
<dbReference type="Pfam" id="PF07690">
    <property type="entry name" value="MFS_1"/>
    <property type="match status" value="1"/>
</dbReference>
<name>Q6BTK1_DEBHA</name>